<comment type="caution">
    <text evidence="3">The sequence shown here is derived from an EMBL/GenBank/DDBJ whole genome shotgun (WGS) entry which is preliminary data.</text>
</comment>
<accession>A0A1D3CZ25</accession>
<organism evidence="3 4">
    <name type="scientific">Cyclospora cayetanensis</name>
    <dbReference type="NCBI Taxonomy" id="88456"/>
    <lineage>
        <taxon>Eukaryota</taxon>
        <taxon>Sar</taxon>
        <taxon>Alveolata</taxon>
        <taxon>Apicomplexa</taxon>
        <taxon>Conoidasida</taxon>
        <taxon>Coccidia</taxon>
        <taxon>Eucoccidiorida</taxon>
        <taxon>Eimeriorina</taxon>
        <taxon>Eimeriidae</taxon>
        <taxon>Cyclospora</taxon>
    </lineage>
</organism>
<dbReference type="InterPro" id="IPR028078">
    <property type="entry name" value="ACDC"/>
</dbReference>
<dbReference type="InParanoid" id="A0A1D3CZ25"/>
<dbReference type="Gene3D" id="1.20.5.2050">
    <property type="match status" value="1"/>
</dbReference>
<feature type="region of interest" description="Disordered" evidence="1">
    <location>
        <begin position="1"/>
        <end position="33"/>
    </location>
</feature>
<sequence length="678" mass="73414">MSVADGKPTSHPGSSLLHQSSKGSATRGRGCKIGRGLPLQQRKAYRNLARQTPRVQGLTFDHNQIRWISYWKNEQNKQVQKHFPVSRYGFLGARRLALEERNRIMGRPPDADEAAEAIANLRVDPSIPCFLEWNSPSQQDEVQAIEEEEATCASAEGWQDDGDSATDAHRSEIKVTAGSPSLEAIPMSPNLASEQSPGQRHDIEEVTGGTMLHGSLAECNSGSKCPDSASADPLDFLHATMQPTGEATHSDPPTSFQVEGKQYSMAVATEVFPSSSKAEVADEFLAHTLTRTTTAAPDVCNDRPFMSTDRTTSSASAGFDDADLPTDGGLNVMTPPSVSMESTSTSDQPKTFKKPVPPALSPLAVSWEEKLTSCELNIEMGPMNLFCTTDGERLRPCRYPVTFAHGTTRVAFGDLEVPALPSLCDAFINGGCFSPSGAPSDTGSPARALSRASAMREVFEFCDSRKDLCTRLIHDLFQGLRNTGIQSMKGGNSLLFGAGLIPTDMRCRDFLEQEETLHILAIEEAKGLDQLEPYLEIFRHCLVGGLMPSQLPSGEMATMVWTLHCRVLVPWGKVNVLRLSEQQFGMPTPYSLSPFRERQGMTHRLLAGASNLGARHPFDIPAAVELGSPTAAVGRTSNFVPPPSLFFGPMHAPSSPTAALYGGCFANATEQEHCSSEL</sequence>
<reference evidence="3 4" key="1">
    <citation type="journal article" date="2016" name="BMC Genomics">
        <title>Comparative genomics reveals Cyclospora cayetanensis possesses coccidia-like metabolism and invasion components but unique surface antigens.</title>
        <authorList>
            <person name="Liu S."/>
            <person name="Wang L."/>
            <person name="Zheng H."/>
            <person name="Xu Z."/>
            <person name="Roellig D.M."/>
            <person name="Li N."/>
            <person name="Frace M.A."/>
            <person name="Tang K."/>
            <person name="Arrowood M.J."/>
            <person name="Moss D.M."/>
            <person name="Zhang L."/>
            <person name="Feng Y."/>
            <person name="Xiao L."/>
        </authorList>
    </citation>
    <scope>NUCLEOTIDE SEQUENCE [LARGE SCALE GENOMIC DNA]</scope>
    <source>
        <strain evidence="3 4">CHN_HEN01</strain>
    </source>
</reference>
<evidence type="ECO:0000259" key="2">
    <source>
        <dbReference type="Pfam" id="PF14733"/>
    </source>
</evidence>
<dbReference type="VEuPathDB" id="ToxoDB:LOC34621307"/>
<feature type="region of interest" description="Disordered" evidence="1">
    <location>
        <begin position="300"/>
        <end position="355"/>
    </location>
</feature>
<name>A0A1D3CZ25_9EIME</name>
<feature type="compositionally biased region" description="Polar residues" evidence="1">
    <location>
        <begin position="334"/>
        <end position="349"/>
    </location>
</feature>
<proteinExistence type="predicted"/>
<feature type="region of interest" description="Disordered" evidence="1">
    <location>
        <begin position="181"/>
        <end position="200"/>
    </location>
</feature>
<dbReference type="Pfam" id="PF14733">
    <property type="entry name" value="ACDC"/>
    <property type="match status" value="1"/>
</dbReference>
<dbReference type="VEuPathDB" id="ToxoDB:LOC34620140"/>
<gene>
    <name evidence="3" type="ORF">cyc_04832</name>
</gene>
<evidence type="ECO:0000313" key="4">
    <source>
        <dbReference type="Proteomes" id="UP000095192"/>
    </source>
</evidence>
<dbReference type="Proteomes" id="UP000095192">
    <property type="component" value="Unassembled WGS sequence"/>
</dbReference>
<protein>
    <recommendedName>
        <fullName evidence="2">AP2-coincident C-terminal domain-containing protein</fullName>
    </recommendedName>
</protein>
<dbReference type="AlphaFoldDB" id="A0A1D3CZ25"/>
<dbReference type="EMBL" id="JROU02001458">
    <property type="protein sequence ID" value="OEH76445.1"/>
    <property type="molecule type" value="Genomic_DNA"/>
</dbReference>
<feature type="domain" description="AP2-coincident C-terminal" evidence="2">
    <location>
        <begin position="467"/>
        <end position="560"/>
    </location>
</feature>
<feature type="compositionally biased region" description="Polar residues" evidence="1">
    <location>
        <begin position="11"/>
        <end position="24"/>
    </location>
</feature>
<dbReference type="VEuPathDB" id="ToxoDB:cyc_04832"/>
<evidence type="ECO:0000313" key="3">
    <source>
        <dbReference type="EMBL" id="OEH76445.1"/>
    </source>
</evidence>
<evidence type="ECO:0000256" key="1">
    <source>
        <dbReference type="SAM" id="MobiDB-lite"/>
    </source>
</evidence>
<keyword evidence="4" id="KW-1185">Reference proteome</keyword>